<sequence>MRKSAVDREDLSPGYQKLLDQHSAESRKLLVEHEGLYQSRRINIAISLQSMGMLYTHLGGLLMGSSDPRTIYNPRGREQPKNRRKPKGTSKMKEQKKGGKNKAVRESKDVKVPWVNSIPLFHLDLEEVQRNGNPKMTIVRCVSAAEASTGVAYENPVENVEIAEVLTDPAFLDRVREKHGAASYAFRLWNKDQTLHSERLFRIGSNDEETEEVKCCEEVDPRIAAAEKNAVLMLQCFDRASWLMEMAELVTEANKIVEALPVPAQMSGHKGFTHDKR</sequence>
<feature type="region of interest" description="Disordered" evidence="1">
    <location>
        <begin position="66"/>
        <end position="106"/>
    </location>
</feature>
<feature type="compositionally biased region" description="Basic and acidic residues" evidence="1">
    <location>
        <begin position="91"/>
        <end position="106"/>
    </location>
</feature>
<proteinExistence type="predicted"/>
<comment type="caution">
    <text evidence="2">The sequence shown here is derived from an EMBL/GenBank/DDBJ whole genome shotgun (WGS) entry which is preliminary data.</text>
</comment>
<evidence type="ECO:0000256" key="1">
    <source>
        <dbReference type="SAM" id="MobiDB-lite"/>
    </source>
</evidence>
<reference evidence="2" key="1">
    <citation type="journal article" date="2015" name="Nature">
        <title>Complex archaea that bridge the gap between prokaryotes and eukaryotes.</title>
        <authorList>
            <person name="Spang A."/>
            <person name="Saw J.H."/>
            <person name="Jorgensen S.L."/>
            <person name="Zaremba-Niedzwiedzka K."/>
            <person name="Martijn J."/>
            <person name="Lind A.E."/>
            <person name="van Eijk R."/>
            <person name="Schleper C."/>
            <person name="Guy L."/>
            <person name="Ettema T.J."/>
        </authorList>
    </citation>
    <scope>NUCLEOTIDE SEQUENCE</scope>
</reference>
<dbReference type="EMBL" id="LAZR01025586">
    <property type="protein sequence ID" value="KKL71461.1"/>
    <property type="molecule type" value="Genomic_DNA"/>
</dbReference>
<name>A0A0F9EZ16_9ZZZZ</name>
<organism evidence="2">
    <name type="scientific">marine sediment metagenome</name>
    <dbReference type="NCBI Taxonomy" id="412755"/>
    <lineage>
        <taxon>unclassified sequences</taxon>
        <taxon>metagenomes</taxon>
        <taxon>ecological metagenomes</taxon>
    </lineage>
</organism>
<gene>
    <name evidence="2" type="ORF">LCGC14_2094680</name>
</gene>
<protein>
    <submittedName>
        <fullName evidence="2">Uncharacterized protein</fullName>
    </submittedName>
</protein>
<dbReference type="AlphaFoldDB" id="A0A0F9EZ16"/>
<accession>A0A0F9EZ16</accession>
<evidence type="ECO:0000313" key="2">
    <source>
        <dbReference type="EMBL" id="KKL71461.1"/>
    </source>
</evidence>